<dbReference type="EMBL" id="QQAZ01000019">
    <property type="protein sequence ID" value="RDI43624.1"/>
    <property type="molecule type" value="Genomic_DNA"/>
</dbReference>
<reference evidence="3 4" key="1">
    <citation type="submission" date="2018-07" db="EMBL/GenBank/DDBJ databases">
        <title>Genomic Encyclopedia of Type Strains, Phase IV (KMG-IV): sequencing the most valuable type-strain genomes for metagenomic binning, comparative biology and taxonomic classification.</title>
        <authorList>
            <person name="Goeker M."/>
        </authorList>
    </citation>
    <scope>NUCLEOTIDE SEQUENCE [LARGE SCALE GENOMIC DNA]</scope>
    <source>
        <strain evidence="3 4">DSM 44952</strain>
    </source>
</reference>
<evidence type="ECO:0000313" key="3">
    <source>
        <dbReference type="EMBL" id="RDI43624.1"/>
    </source>
</evidence>
<evidence type="ECO:0000256" key="1">
    <source>
        <dbReference type="SAM" id="MobiDB-lite"/>
    </source>
</evidence>
<dbReference type="RefSeq" id="WP_068027157.1">
    <property type="nucleotide sequence ID" value="NZ_QQAZ01000019.1"/>
</dbReference>
<evidence type="ECO:0000256" key="2">
    <source>
        <dbReference type="SAM" id="SignalP"/>
    </source>
</evidence>
<feature type="region of interest" description="Disordered" evidence="1">
    <location>
        <begin position="30"/>
        <end position="79"/>
    </location>
</feature>
<gene>
    <name evidence="3" type="ORF">DFR68_11911</name>
</gene>
<organism evidence="3 4">
    <name type="scientific">Nocardia mexicana</name>
    <dbReference type="NCBI Taxonomy" id="279262"/>
    <lineage>
        <taxon>Bacteria</taxon>
        <taxon>Bacillati</taxon>
        <taxon>Actinomycetota</taxon>
        <taxon>Actinomycetes</taxon>
        <taxon>Mycobacteriales</taxon>
        <taxon>Nocardiaceae</taxon>
        <taxon>Nocardia</taxon>
    </lineage>
</organism>
<dbReference type="Proteomes" id="UP000255355">
    <property type="component" value="Unassembled WGS sequence"/>
</dbReference>
<feature type="chain" id="PRO_5016978144" evidence="2">
    <location>
        <begin position="35"/>
        <end position="79"/>
    </location>
</feature>
<accession>A0A370GMI0</accession>
<dbReference type="AlphaFoldDB" id="A0A370GMI0"/>
<keyword evidence="2" id="KW-0732">Signal</keyword>
<feature type="compositionally biased region" description="Polar residues" evidence="1">
    <location>
        <begin position="30"/>
        <end position="47"/>
    </location>
</feature>
<sequence length="79" mass="8122">MKTITSRTKKVVAGGILVLGTTVAAMSFAPSATAQPVPVTPQNQTGGVSWEDDWDEDWDDEGDGPWGVPTGSAGSSTLS</sequence>
<evidence type="ECO:0000313" key="4">
    <source>
        <dbReference type="Proteomes" id="UP000255355"/>
    </source>
</evidence>
<feature type="signal peptide" evidence="2">
    <location>
        <begin position="1"/>
        <end position="34"/>
    </location>
</feature>
<keyword evidence="4" id="KW-1185">Reference proteome</keyword>
<protein>
    <submittedName>
        <fullName evidence="3">Uncharacterized protein</fullName>
    </submittedName>
</protein>
<name>A0A370GMI0_9NOCA</name>
<proteinExistence type="predicted"/>
<comment type="caution">
    <text evidence="3">The sequence shown here is derived from an EMBL/GenBank/DDBJ whole genome shotgun (WGS) entry which is preliminary data.</text>
</comment>
<feature type="compositionally biased region" description="Acidic residues" evidence="1">
    <location>
        <begin position="50"/>
        <end position="63"/>
    </location>
</feature>